<dbReference type="EMBL" id="UINC01013091">
    <property type="protein sequence ID" value="SVA56775.1"/>
    <property type="molecule type" value="Genomic_DNA"/>
</dbReference>
<dbReference type="Pfam" id="PF14334">
    <property type="entry name" value="DUF4390"/>
    <property type="match status" value="1"/>
</dbReference>
<dbReference type="AlphaFoldDB" id="A0A381WW70"/>
<gene>
    <name evidence="1" type="ORF">METZ01_LOCUS109629</name>
</gene>
<name>A0A381WW70_9ZZZZ</name>
<protein>
    <recommendedName>
        <fullName evidence="2">DUF4390 domain-containing protein</fullName>
    </recommendedName>
</protein>
<sequence>MTVLLLMNELTVEAAPSLVNIGVGTNGKTVVINARLVEGFTEDIEEAVEDGIPITFTFEAELRQANSLWNDTLISSNTIKHVIKYDSLKRVYRFTELGKGVKRKIATRNKQKSQKMMLTLSNIPIASARRLVSNEKYYVRIKANLETDSFWFPFNELLFFLPFNNFNSAWAESSPLSIDPDLDFAKTARNNKMGRKNKRNFEGTNHVVRSFND</sequence>
<reference evidence="1" key="1">
    <citation type="submission" date="2018-05" db="EMBL/GenBank/DDBJ databases">
        <authorList>
            <person name="Lanie J.A."/>
            <person name="Ng W.-L."/>
            <person name="Kazmierczak K.M."/>
            <person name="Andrzejewski T.M."/>
            <person name="Davidsen T.M."/>
            <person name="Wayne K.J."/>
            <person name="Tettelin H."/>
            <person name="Glass J.I."/>
            <person name="Rusch D."/>
            <person name="Podicherti R."/>
            <person name="Tsui H.-C.T."/>
            <person name="Winkler M.E."/>
        </authorList>
    </citation>
    <scope>NUCLEOTIDE SEQUENCE</scope>
</reference>
<evidence type="ECO:0000313" key="1">
    <source>
        <dbReference type="EMBL" id="SVA56775.1"/>
    </source>
</evidence>
<proteinExistence type="predicted"/>
<dbReference type="InterPro" id="IPR025500">
    <property type="entry name" value="DUF4390"/>
</dbReference>
<organism evidence="1">
    <name type="scientific">marine metagenome</name>
    <dbReference type="NCBI Taxonomy" id="408172"/>
    <lineage>
        <taxon>unclassified sequences</taxon>
        <taxon>metagenomes</taxon>
        <taxon>ecological metagenomes</taxon>
    </lineage>
</organism>
<accession>A0A381WW70</accession>
<evidence type="ECO:0008006" key="2">
    <source>
        <dbReference type="Google" id="ProtNLM"/>
    </source>
</evidence>